<feature type="transmembrane region" description="Helical" evidence="2">
    <location>
        <begin position="483"/>
        <end position="504"/>
    </location>
</feature>
<feature type="compositionally biased region" description="Low complexity" evidence="1">
    <location>
        <begin position="389"/>
        <end position="411"/>
    </location>
</feature>
<feature type="compositionally biased region" description="Pro residues" evidence="1">
    <location>
        <begin position="350"/>
        <end position="366"/>
    </location>
</feature>
<feature type="region of interest" description="Disordered" evidence="1">
    <location>
        <begin position="63"/>
        <end position="99"/>
    </location>
</feature>
<evidence type="ECO:0000313" key="3">
    <source>
        <dbReference type="EMBL" id="CBN80041.1"/>
    </source>
</evidence>
<protein>
    <submittedName>
        <fullName evidence="3">Uncharacterized protein</fullName>
    </submittedName>
</protein>
<feature type="region of interest" description="Disordered" evidence="1">
    <location>
        <begin position="260"/>
        <end position="473"/>
    </location>
</feature>
<feature type="compositionally biased region" description="Pro residues" evidence="1">
    <location>
        <begin position="374"/>
        <end position="388"/>
    </location>
</feature>
<keyword evidence="2" id="KW-0812">Transmembrane</keyword>
<evidence type="ECO:0000313" key="4">
    <source>
        <dbReference type="Proteomes" id="UP000002630"/>
    </source>
</evidence>
<reference evidence="3 4" key="1">
    <citation type="journal article" date="2010" name="Nature">
        <title>The Ectocarpus genome and the independent evolution of multicellularity in brown algae.</title>
        <authorList>
            <person name="Cock J.M."/>
            <person name="Sterck L."/>
            <person name="Rouze P."/>
            <person name="Scornet D."/>
            <person name="Allen A.E."/>
            <person name="Amoutzias G."/>
            <person name="Anthouard V."/>
            <person name="Artiguenave F."/>
            <person name="Aury J.M."/>
            <person name="Badger J.H."/>
            <person name="Beszteri B."/>
            <person name="Billiau K."/>
            <person name="Bonnet E."/>
            <person name="Bothwell J.H."/>
            <person name="Bowler C."/>
            <person name="Boyen C."/>
            <person name="Brownlee C."/>
            <person name="Carrano C.J."/>
            <person name="Charrier B."/>
            <person name="Cho G.Y."/>
            <person name="Coelho S.M."/>
            <person name="Collen J."/>
            <person name="Corre E."/>
            <person name="Da Silva C."/>
            <person name="Delage L."/>
            <person name="Delaroque N."/>
            <person name="Dittami S.M."/>
            <person name="Doulbeau S."/>
            <person name="Elias M."/>
            <person name="Farnham G."/>
            <person name="Gachon C.M."/>
            <person name="Gschloessl B."/>
            <person name="Heesch S."/>
            <person name="Jabbari K."/>
            <person name="Jubin C."/>
            <person name="Kawai H."/>
            <person name="Kimura K."/>
            <person name="Kloareg B."/>
            <person name="Kupper F.C."/>
            <person name="Lang D."/>
            <person name="Le Bail A."/>
            <person name="Leblanc C."/>
            <person name="Lerouge P."/>
            <person name="Lohr M."/>
            <person name="Lopez P.J."/>
            <person name="Martens C."/>
            <person name="Maumus F."/>
            <person name="Michel G."/>
            <person name="Miranda-Saavedra D."/>
            <person name="Morales J."/>
            <person name="Moreau H."/>
            <person name="Motomura T."/>
            <person name="Nagasato C."/>
            <person name="Napoli C.A."/>
            <person name="Nelson D.R."/>
            <person name="Nyvall-Collen P."/>
            <person name="Peters A.F."/>
            <person name="Pommier C."/>
            <person name="Potin P."/>
            <person name="Poulain J."/>
            <person name="Quesneville H."/>
            <person name="Read B."/>
            <person name="Rensing S.A."/>
            <person name="Ritter A."/>
            <person name="Rousvoal S."/>
            <person name="Samanta M."/>
            <person name="Samson G."/>
            <person name="Schroeder D.C."/>
            <person name="Segurens B."/>
            <person name="Strittmatter M."/>
            <person name="Tonon T."/>
            <person name="Tregear J.W."/>
            <person name="Valentin K."/>
            <person name="von Dassow P."/>
            <person name="Yamagishi T."/>
            <person name="Van de Peer Y."/>
            <person name="Wincker P."/>
        </authorList>
    </citation>
    <scope>NUCLEOTIDE SEQUENCE [LARGE SCALE GENOMIC DNA]</scope>
    <source>
        <strain evidence="4">Ec32 / CCAP1310/4</strain>
    </source>
</reference>
<feature type="transmembrane region" description="Helical" evidence="2">
    <location>
        <begin position="35"/>
        <end position="54"/>
    </location>
</feature>
<feature type="region of interest" description="Disordered" evidence="1">
    <location>
        <begin position="122"/>
        <end position="147"/>
    </location>
</feature>
<keyword evidence="2" id="KW-1133">Transmembrane helix</keyword>
<keyword evidence="2" id="KW-0472">Membrane</keyword>
<evidence type="ECO:0000256" key="2">
    <source>
        <dbReference type="SAM" id="Phobius"/>
    </source>
</evidence>
<proteinExistence type="predicted"/>
<feature type="compositionally biased region" description="Pro residues" evidence="1">
    <location>
        <begin position="308"/>
        <end position="318"/>
    </location>
</feature>
<accession>D8LIK2</accession>
<keyword evidence="4" id="KW-1185">Reference proteome</keyword>
<feature type="compositionally biased region" description="Low complexity" evidence="1">
    <location>
        <begin position="263"/>
        <end position="273"/>
    </location>
</feature>
<organism evidence="3 4">
    <name type="scientific">Ectocarpus siliculosus</name>
    <name type="common">Brown alga</name>
    <name type="synonym">Conferva siliculosa</name>
    <dbReference type="NCBI Taxonomy" id="2880"/>
    <lineage>
        <taxon>Eukaryota</taxon>
        <taxon>Sar</taxon>
        <taxon>Stramenopiles</taxon>
        <taxon>Ochrophyta</taxon>
        <taxon>PX clade</taxon>
        <taxon>Phaeophyceae</taxon>
        <taxon>Ectocarpales</taxon>
        <taxon>Ectocarpaceae</taxon>
        <taxon>Ectocarpus</taxon>
    </lineage>
</organism>
<dbReference type="STRING" id="2880.D8LIK2"/>
<feature type="compositionally biased region" description="Gly residues" evidence="1">
    <location>
        <begin position="85"/>
        <end position="96"/>
    </location>
</feature>
<feature type="compositionally biased region" description="Low complexity" evidence="1">
    <location>
        <begin position="334"/>
        <end position="349"/>
    </location>
</feature>
<dbReference type="InParanoid" id="D8LIK2"/>
<dbReference type="Proteomes" id="UP000002630">
    <property type="component" value="Unassembled WGS sequence"/>
</dbReference>
<name>D8LIK2_ECTSI</name>
<dbReference type="EMBL" id="FN649760">
    <property type="protein sequence ID" value="CBN80041.1"/>
    <property type="molecule type" value="Genomic_DNA"/>
</dbReference>
<evidence type="ECO:0000256" key="1">
    <source>
        <dbReference type="SAM" id="MobiDB-lite"/>
    </source>
</evidence>
<feature type="compositionally biased region" description="Low complexity" evidence="1">
    <location>
        <begin position="281"/>
        <end position="307"/>
    </location>
</feature>
<sequence length="506" mass="52564">MHAYFAPPPRTPTRTAHTIDFCFLTTKHKHRRRMLSHHACGLFALALVAALLGVDSAQEIPLLPGGESHRGQIQLRQSRKHVRGGGEAEPIGGGRRGISTTALHTNEGELLPQVPSWASPVGAAIPSSSRQHQRRRTADSCEDGDPFSISSSLIPTADGCYFETDDTTISSDEIVYSPSGTTVAQQMWVFTGGLEGSLNIHWWLGFVNSVDDSGYFTFSSYCVSNEPSSLYHPADVPSWWCGYDSDVSTDDFDVTCGGGCSGPSPSSSSTTLPSPTPEPAPETSEPTEAATPEPTEALTPAPTTEPATPAPATPPTPSPTAMETPEPTEPATPTPTEAATPEPTEALTPAPTPELPTPAPLTPPPTAVGTPEPTEAPAPSPTPEPLTPAPVTLTSPTPFETSEPTPSPVTTGREIEPVPSLPPADDTPAPIVSTQGPTHWPTPGSVADSTLPPDGAAPLLGGTPAPSDDQSRAIQGSDAVGRYAPWSVVATIVVGVLAAVAAAVEW</sequence>
<gene>
    <name evidence="3" type="ORF">Esi_0022_0156</name>
</gene>
<dbReference type="AlphaFoldDB" id="D8LIK2"/>